<dbReference type="GO" id="GO:0016791">
    <property type="term" value="F:phosphatase activity"/>
    <property type="evidence" value="ECO:0007669"/>
    <property type="project" value="TreeGrafter"/>
</dbReference>
<accession>A0A6P0H184</accession>
<protein>
    <submittedName>
        <fullName evidence="3">Metallophosphoesterase</fullName>
    </submittedName>
</protein>
<dbReference type="EMBL" id="JAAGWH010000002">
    <property type="protein sequence ID" value="NEK92621.1"/>
    <property type="molecule type" value="Genomic_DNA"/>
</dbReference>
<evidence type="ECO:0000313" key="2">
    <source>
        <dbReference type="EMBL" id="NEK92621.1"/>
    </source>
</evidence>
<dbReference type="Proteomes" id="UP000468828">
    <property type="component" value="Unassembled WGS sequence"/>
</dbReference>
<name>A0A6P0H184_9ACTN</name>
<reference evidence="2 4" key="1">
    <citation type="submission" date="2020-01" db="EMBL/GenBank/DDBJ databases">
        <title>the WGS Modestobacter muralis CPCC 204518.</title>
        <authorList>
            <person name="Jiang Z."/>
        </authorList>
    </citation>
    <scope>NUCLEOTIDE SEQUENCE [LARGE SCALE GENOMIC DNA]</scope>
    <source>
        <strain evidence="2 4">DSM 100205</strain>
    </source>
</reference>
<evidence type="ECO:0000259" key="1">
    <source>
        <dbReference type="Pfam" id="PF00149"/>
    </source>
</evidence>
<dbReference type="InterPro" id="IPR004843">
    <property type="entry name" value="Calcineurin-like_PHP"/>
</dbReference>
<proteinExistence type="predicted"/>
<evidence type="ECO:0000313" key="3">
    <source>
        <dbReference type="EMBL" id="NEN49388.1"/>
    </source>
</evidence>
<dbReference type="InterPro" id="IPR029052">
    <property type="entry name" value="Metallo-depent_PP-like"/>
</dbReference>
<dbReference type="GO" id="GO:0006798">
    <property type="term" value="P:polyphosphate catabolic process"/>
    <property type="evidence" value="ECO:0007669"/>
    <property type="project" value="TreeGrafter"/>
</dbReference>
<keyword evidence="4" id="KW-1185">Reference proteome</keyword>
<dbReference type="AlphaFoldDB" id="A0A6P0H184"/>
<dbReference type="InterPro" id="IPR050126">
    <property type="entry name" value="Ap4A_hydrolase"/>
</dbReference>
<dbReference type="SUPFAM" id="SSF56300">
    <property type="entry name" value="Metallo-dependent phosphatases"/>
    <property type="match status" value="1"/>
</dbReference>
<dbReference type="Gene3D" id="3.60.21.10">
    <property type="match status" value="1"/>
</dbReference>
<dbReference type="Pfam" id="PF00149">
    <property type="entry name" value="Metallophos"/>
    <property type="match status" value="1"/>
</dbReference>
<evidence type="ECO:0000313" key="5">
    <source>
        <dbReference type="Proteomes" id="UP000471152"/>
    </source>
</evidence>
<gene>
    <name evidence="3" type="ORF">G3R41_00315</name>
    <name evidence="2" type="ORF">GCU67_00315</name>
</gene>
<feature type="domain" description="Calcineurin-like phosphoesterase" evidence="1">
    <location>
        <begin position="3"/>
        <end position="136"/>
    </location>
</feature>
<dbReference type="GO" id="GO:0000298">
    <property type="term" value="F:endopolyphosphatase activity"/>
    <property type="evidence" value="ECO:0007669"/>
    <property type="project" value="TreeGrafter"/>
</dbReference>
<dbReference type="GO" id="GO:0005737">
    <property type="term" value="C:cytoplasm"/>
    <property type="evidence" value="ECO:0007669"/>
    <property type="project" value="TreeGrafter"/>
</dbReference>
<organism evidence="3 5">
    <name type="scientific">Modestobacter muralis</name>
    <dbReference type="NCBI Taxonomy" id="1608614"/>
    <lineage>
        <taxon>Bacteria</taxon>
        <taxon>Bacillati</taxon>
        <taxon>Actinomycetota</taxon>
        <taxon>Actinomycetes</taxon>
        <taxon>Geodermatophilales</taxon>
        <taxon>Geodermatophilaceae</taxon>
        <taxon>Modestobacter</taxon>
    </lineage>
</organism>
<dbReference type="PANTHER" id="PTHR42850:SF4">
    <property type="entry name" value="ZINC-DEPENDENT ENDOPOLYPHOSPHATASE"/>
    <property type="match status" value="1"/>
</dbReference>
<sequence>MGRVAVIGDVGGHRAQLAQALVRLGADPGTYRLPPDLQVVQVGDLVHRGPDSPGVIALVDRLLSDQPGQWHQLAGNHEGQYVDTPAFDWPEVLPVAVQDTLRDWWSSGRMRVAAAVTLADGEQVLVTHAGLTSGLHHRLGRPRTADDAAAALEALRETDPAALWRAGAMLGGGAPDLAAGPMWAEAGAELAASWVADEALGVQMPFTQVHGHSSVLGWERGEPVLRAPELRDRIQVQQADRHVAVTAADGLLLGIDPGFGRTAHYRWAPLLFPDATVTA</sequence>
<comment type="caution">
    <text evidence="3">The sequence shown here is derived from an EMBL/GenBank/DDBJ whole genome shotgun (WGS) entry which is preliminary data.</text>
</comment>
<dbReference type="PANTHER" id="PTHR42850">
    <property type="entry name" value="METALLOPHOSPHOESTERASE"/>
    <property type="match status" value="1"/>
</dbReference>
<evidence type="ECO:0000313" key="4">
    <source>
        <dbReference type="Proteomes" id="UP000468828"/>
    </source>
</evidence>
<dbReference type="EMBL" id="JAAGWB010000002">
    <property type="protein sequence ID" value="NEN49388.1"/>
    <property type="molecule type" value="Genomic_DNA"/>
</dbReference>
<reference evidence="3 5" key="2">
    <citation type="submission" date="2020-02" db="EMBL/GenBank/DDBJ databases">
        <title>The WGS of Modestobacter muralis DSM 100205.</title>
        <authorList>
            <person name="Jiang Z."/>
        </authorList>
    </citation>
    <scope>NUCLEOTIDE SEQUENCE [LARGE SCALE GENOMIC DNA]</scope>
    <source>
        <strain evidence="3 5">DSM 100205</strain>
    </source>
</reference>
<dbReference type="Proteomes" id="UP000471152">
    <property type="component" value="Unassembled WGS sequence"/>
</dbReference>